<comment type="similarity">
    <text evidence="2">Belongs to the NGG1 family.</text>
</comment>
<keyword evidence="5" id="KW-0539">Nucleus</keyword>
<dbReference type="EMBL" id="HF935447">
    <property type="protein sequence ID" value="CCX09248.1"/>
    <property type="molecule type" value="Genomic_DNA"/>
</dbReference>
<dbReference type="Proteomes" id="UP000018144">
    <property type="component" value="Unassembled WGS sequence"/>
</dbReference>
<dbReference type="PANTHER" id="PTHR13556">
    <property type="entry name" value="TRANSCRIPTIONAL ADAPTER 3-RELATED"/>
    <property type="match status" value="1"/>
</dbReference>
<evidence type="ECO:0000256" key="3">
    <source>
        <dbReference type="ARBA" id="ARBA00023015"/>
    </source>
</evidence>
<dbReference type="PANTHER" id="PTHR13556:SF2">
    <property type="entry name" value="TRANSCRIPTIONAL ADAPTER 3"/>
    <property type="match status" value="1"/>
</dbReference>
<feature type="compositionally biased region" description="Polar residues" evidence="6">
    <location>
        <begin position="14"/>
        <end position="36"/>
    </location>
</feature>
<dbReference type="GO" id="GO:0000124">
    <property type="term" value="C:SAGA complex"/>
    <property type="evidence" value="ECO:0007669"/>
    <property type="project" value="TreeGrafter"/>
</dbReference>
<dbReference type="STRING" id="1076935.U4L7U2"/>
<protein>
    <submittedName>
        <fullName evidence="7">Similar to Chromatin-remodeling complexes subunit ngg1 acc. no. Q9USU8</fullName>
    </submittedName>
</protein>
<feature type="region of interest" description="Disordered" evidence="6">
    <location>
        <begin position="552"/>
        <end position="575"/>
    </location>
</feature>
<dbReference type="GO" id="GO:0005634">
    <property type="term" value="C:nucleus"/>
    <property type="evidence" value="ECO:0007669"/>
    <property type="project" value="UniProtKB-SubCell"/>
</dbReference>
<dbReference type="OMA" id="DLSHMMA"/>
<feature type="compositionally biased region" description="Basic and acidic residues" evidence="6">
    <location>
        <begin position="105"/>
        <end position="128"/>
    </location>
</feature>
<feature type="compositionally biased region" description="Basic and acidic residues" evidence="6">
    <location>
        <begin position="558"/>
        <end position="575"/>
    </location>
</feature>
<evidence type="ECO:0000256" key="1">
    <source>
        <dbReference type="ARBA" id="ARBA00004123"/>
    </source>
</evidence>
<comment type="subcellular location">
    <subcellularLocation>
        <location evidence="1">Nucleus</location>
    </subcellularLocation>
</comment>
<evidence type="ECO:0000256" key="2">
    <source>
        <dbReference type="ARBA" id="ARBA00005330"/>
    </source>
</evidence>
<evidence type="ECO:0000256" key="5">
    <source>
        <dbReference type="ARBA" id="ARBA00023242"/>
    </source>
</evidence>
<accession>U4L7U2</accession>
<evidence type="ECO:0000313" key="8">
    <source>
        <dbReference type="Proteomes" id="UP000018144"/>
    </source>
</evidence>
<keyword evidence="3" id="KW-0805">Transcription regulation</keyword>
<evidence type="ECO:0000256" key="6">
    <source>
        <dbReference type="SAM" id="MobiDB-lite"/>
    </source>
</evidence>
<organism evidence="7 8">
    <name type="scientific">Pyronema omphalodes (strain CBS 100304)</name>
    <name type="common">Pyronema confluens</name>
    <dbReference type="NCBI Taxonomy" id="1076935"/>
    <lineage>
        <taxon>Eukaryota</taxon>
        <taxon>Fungi</taxon>
        <taxon>Dikarya</taxon>
        <taxon>Ascomycota</taxon>
        <taxon>Pezizomycotina</taxon>
        <taxon>Pezizomycetes</taxon>
        <taxon>Pezizales</taxon>
        <taxon>Pyronemataceae</taxon>
        <taxon>Pyronema</taxon>
    </lineage>
</organism>
<reference evidence="7 8" key="1">
    <citation type="journal article" date="2013" name="PLoS Genet.">
        <title>The genome and development-dependent transcriptomes of Pyronema confluens: a window into fungal evolution.</title>
        <authorList>
            <person name="Traeger S."/>
            <person name="Altegoer F."/>
            <person name="Freitag M."/>
            <person name="Gabaldon T."/>
            <person name="Kempken F."/>
            <person name="Kumar A."/>
            <person name="Marcet-Houben M."/>
            <person name="Poggeler S."/>
            <person name="Stajich J.E."/>
            <person name="Nowrousian M."/>
        </authorList>
    </citation>
    <scope>NUCLEOTIDE SEQUENCE [LARGE SCALE GENOMIC DNA]</scope>
    <source>
        <strain evidence="8">CBS 100304</strain>
        <tissue evidence="7">Vegetative mycelium</tissue>
    </source>
</reference>
<evidence type="ECO:0000256" key="4">
    <source>
        <dbReference type="ARBA" id="ARBA00023163"/>
    </source>
</evidence>
<proteinExistence type="inferred from homology"/>
<sequence>MSTASAKGKGKSRGMSSQSRRSHSRNTTPASGSTYGDTLPSDYPSSSIGKIDYEDVFERLDLANNPGIPSSASLHTLKQELASLKEAAAARSSAADMSLRAFVGKARDREELQMSRDKKVLEDAERKEKMKLKKRKAEPEHKRPLAVGAHQATGQGPTNDAKVIKKKKKSPNPKQSSPEDSDPEHQPVQSSHNVFFEPLDDDPAVYEIPAVTPANTYTERASAYAVARFPEDDLSTLIPGDPPDGDFCKSVPSNQIPIHTFSAYIEPYFRPFTAEEDLTFLRERGDRVQPYIIPKLGKHYSEVWAEEDGPAVGNLASPAPPTNSSGNKFANHARGSPADLEEPGEAENVSCGPLLSRLLAAYMPEDPGSDDEPMPDVGATPTPSKTYATSLVHSGEVNWKIPTGKTDYHAMDERIRQEMVYVGLLNPSEDLDFDNREDDEVSVRLRLLQKQLREQAVINGARKARIAEQLKEQLAYQEYVMVLEDLDKQVEQAFAKRSRNMKATKKKKNVPIGAGVARAHVGLGQQTRDLLERRNRWVKTIEPVFSDRNPADLPKGTIFDRLEELKERERGGGDE</sequence>
<dbReference type="InterPro" id="IPR019340">
    <property type="entry name" value="Histone_AcTrfase_su3"/>
</dbReference>
<name>U4L7U2_PYROM</name>
<dbReference type="AlphaFoldDB" id="U4L7U2"/>
<feature type="region of interest" description="Disordered" evidence="6">
    <location>
        <begin position="104"/>
        <end position="196"/>
    </location>
</feature>
<dbReference type="OrthoDB" id="1232at2759"/>
<evidence type="ECO:0000313" key="7">
    <source>
        <dbReference type="EMBL" id="CCX09248.1"/>
    </source>
</evidence>
<keyword evidence="4" id="KW-0804">Transcription</keyword>
<dbReference type="GO" id="GO:0003713">
    <property type="term" value="F:transcription coactivator activity"/>
    <property type="evidence" value="ECO:0007669"/>
    <property type="project" value="TreeGrafter"/>
</dbReference>
<gene>
    <name evidence="7" type="ORF">PCON_08841</name>
</gene>
<dbReference type="eggNOG" id="KOG4191">
    <property type="taxonomic scope" value="Eukaryota"/>
</dbReference>
<feature type="region of interest" description="Disordered" evidence="6">
    <location>
        <begin position="311"/>
        <end position="348"/>
    </location>
</feature>
<dbReference type="Pfam" id="PF10198">
    <property type="entry name" value="Ada3"/>
    <property type="match status" value="1"/>
</dbReference>
<feature type="region of interest" description="Disordered" evidence="6">
    <location>
        <begin position="1"/>
        <end position="46"/>
    </location>
</feature>
<keyword evidence="8" id="KW-1185">Reference proteome</keyword>
<dbReference type="GO" id="GO:0006357">
    <property type="term" value="P:regulation of transcription by RNA polymerase II"/>
    <property type="evidence" value="ECO:0007669"/>
    <property type="project" value="TreeGrafter"/>
</dbReference>